<dbReference type="SUPFAM" id="SSF51283">
    <property type="entry name" value="dUTPase-like"/>
    <property type="match status" value="1"/>
</dbReference>
<keyword evidence="1" id="KW-0645">Protease</keyword>
<dbReference type="PANTHER" id="PTHR19422">
    <property type="entry name" value="GAG RETROVIRAL POLYPROTEIN"/>
    <property type="match status" value="1"/>
</dbReference>
<evidence type="ECO:0000313" key="5">
    <source>
        <dbReference type="EMBL" id="NXD84459.1"/>
    </source>
</evidence>
<feature type="non-terminal residue" evidence="5">
    <location>
        <position position="1"/>
    </location>
</feature>
<name>A0A851Z6C0_9AVES</name>
<comment type="caution">
    <text evidence="5">The sequence shown here is derived from an EMBL/GenBank/DDBJ whole genome shotgun (WGS) entry which is preliminary data.</text>
</comment>
<keyword evidence="3" id="KW-0378">Hydrolase</keyword>
<dbReference type="InterPro" id="IPR001969">
    <property type="entry name" value="Aspartic_peptidase_AS"/>
</dbReference>
<keyword evidence="6" id="KW-1185">Reference proteome</keyword>
<accession>A0A851Z6C0</accession>
<dbReference type="Pfam" id="PF00692">
    <property type="entry name" value="dUTPase"/>
    <property type="match status" value="1"/>
</dbReference>
<dbReference type="EMBL" id="WBNJ01000347">
    <property type="protein sequence ID" value="NXD84459.1"/>
    <property type="molecule type" value="Genomic_DNA"/>
</dbReference>
<evidence type="ECO:0000313" key="6">
    <source>
        <dbReference type="Proteomes" id="UP000648918"/>
    </source>
</evidence>
<feature type="domain" description="Peptidase A2" evidence="4">
    <location>
        <begin position="194"/>
        <end position="237"/>
    </location>
</feature>
<dbReference type="Pfam" id="PF00077">
    <property type="entry name" value="RVP"/>
    <property type="match status" value="1"/>
</dbReference>
<keyword evidence="2" id="KW-0064">Aspartyl protease</keyword>
<dbReference type="InterPro" id="IPR033704">
    <property type="entry name" value="dUTPase_trimeric"/>
</dbReference>
<reference evidence="5" key="1">
    <citation type="submission" date="2019-09" db="EMBL/GenBank/DDBJ databases">
        <title>Bird 10,000 Genomes (B10K) Project - Family phase.</title>
        <authorList>
            <person name="Zhang G."/>
        </authorList>
    </citation>
    <scope>NUCLEOTIDE SEQUENCE</scope>
    <source>
        <strain evidence="5">B10K-DU-024-03</strain>
        <tissue evidence="5">Muscle</tissue>
    </source>
</reference>
<evidence type="ECO:0000256" key="2">
    <source>
        <dbReference type="ARBA" id="ARBA00022750"/>
    </source>
</evidence>
<protein>
    <submittedName>
        <fullName evidence="5">POK9 protein</fullName>
    </submittedName>
</protein>
<evidence type="ECO:0000256" key="3">
    <source>
        <dbReference type="ARBA" id="ARBA00022801"/>
    </source>
</evidence>
<dbReference type="InterPro" id="IPR051592">
    <property type="entry name" value="HERV-K_Pro_peptidase_A2"/>
</dbReference>
<proteinExistence type="predicted"/>
<gene>
    <name evidence="5" type="primary">Ervk9_0</name>
    <name evidence="5" type="ORF">HALSEN_R08547</name>
</gene>
<dbReference type="InterPro" id="IPR018061">
    <property type="entry name" value="Retropepsins"/>
</dbReference>
<dbReference type="GO" id="GO:0004190">
    <property type="term" value="F:aspartic-type endopeptidase activity"/>
    <property type="evidence" value="ECO:0007669"/>
    <property type="project" value="UniProtKB-KW"/>
</dbReference>
<dbReference type="PROSITE" id="PS50175">
    <property type="entry name" value="ASP_PROT_RETROV"/>
    <property type="match status" value="1"/>
</dbReference>
<dbReference type="Proteomes" id="UP000648918">
    <property type="component" value="Unassembled WGS sequence"/>
</dbReference>
<organism evidence="5 6">
    <name type="scientific">Halcyon senegalensis</name>
    <dbReference type="NCBI Taxonomy" id="342381"/>
    <lineage>
        <taxon>Eukaryota</taxon>
        <taxon>Metazoa</taxon>
        <taxon>Chordata</taxon>
        <taxon>Craniata</taxon>
        <taxon>Vertebrata</taxon>
        <taxon>Euteleostomi</taxon>
        <taxon>Archelosauria</taxon>
        <taxon>Archosauria</taxon>
        <taxon>Dinosauria</taxon>
        <taxon>Saurischia</taxon>
        <taxon>Theropoda</taxon>
        <taxon>Coelurosauria</taxon>
        <taxon>Aves</taxon>
        <taxon>Neognathae</taxon>
        <taxon>Neoaves</taxon>
        <taxon>Telluraves</taxon>
        <taxon>Coraciimorphae</taxon>
        <taxon>Coraciiformes</taxon>
        <taxon>Alcedinidae</taxon>
        <taxon>Halcyon</taxon>
    </lineage>
</organism>
<dbReference type="Gene3D" id="1.10.375.10">
    <property type="entry name" value="Human Immunodeficiency Virus Type 1 Capsid Protein"/>
    <property type="match status" value="1"/>
</dbReference>
<dbReference type="InterPro" id="IPR001995">
    <property type="entry name" value="Peptidase_A2_cat"/>
</dbReference>
<dbReference type="PROSITE" id="PS00141">
    <property type="entry name" value="ASP_PROTEASE"/>
    <property type="match status" value="1"/>
</dbReference>
<evidence type="ECO:0000259" key="4">
    <source>
        <dbReference type="PROSITE" id="PS50175"/>
    </source>
</evidence>
<dbReference type="InterPro" id="IPR036157">
    <property type="entry name" value="dUTPase-like_sf"/>
</dbReference>
<dbReference type="CDD" id="cd07557">
    <property type="entry name" value="trimeric_dUTPase"/>
    <property type="match status" value="1"/>
</dbReference>
<dbReference type="Gene3D" id="2.70.40.10">
    <property type="match status" value="1"/>
</dbReference>
<feature type="non-terminal residue" evidence="5">
    <location>
        <position position="237"/>
    </location>
</feature>
<dbReference type="AlphaFoldDB" id="A0A851Z6C0"/>
<dbReference type="InterPro" id="IPR029054">
    <property type="entry name" value="dUTPase-like"/>
</dbReference>
<dbReference type="Gene3D" id="2.40.70.10">
    <property type="entry name" value="Acid Proteases"/>
    <property type="match status" value="1"/>
</dbReference>
<dbReference type="PANTHER" id="PTHR19422:SF123">
    <property type="entry name" value="RT1 CLASS I, LOCUS CE15"/>
    <property type="match status" value="1"/>
</dbReference>
<dbReference type="OrthoDB" id="9900537at2759"/>
<dbReference type="InterPro" id="IPR021109">
    <property type="entry name" value="Peptidase_aspartic_dom_sf"/>
</dbReference>
<dbReference type="GO" id="GO:0016032">
    <property type="term" value="P:viral process"/>
    <property type="evidence" value="ECO:0007669"/>
    <property type="project" value="InterPro"/>
</dbReference>
<dbReference type="InterPro" id="IPR008919">
    <property type="entry name" value="Retrov_capsid_N"/>
</dbReference>
<sequence length="237" mass="24981">RARSAVSQYGLRSQLAQQIIRYIFTADTLLPLDSVNIAEMLGCLDTLLSATTGSAGVDLATAVEVTLQDTGVRLIDSNAKGPLGHGLNAFLIGQSSTSRQGIFVIPGIIDADYQGIVKIIVCTLIPPVLISKGSRIAQLISFNACVPRPGNKTREDGGFGSTGPPQVYLSMDIGKAKPECVVEMESKNGQKRHIKMLIDTGADVTIISGSQWPPSWPTVTAPTGIFGIGGTQSTRVS</sequence>
<evidence type="ECO:0000256" key="1">
    <source>
        <dbReference type="ARBA" id="ARBA00022670"/>
    </source>
</evidence>
<dbReference type="SUPFAM" id="SSF50630">
    <property type="entry name" value="Acid proteases"/>
    <property type="match status" value="1"/>
</dbReference>
<dbReference type="GO" id="GO:0006508">
    <property type="term" value="P:proteolysis"/>
    <property type="evidence" value="ECO:0007669"/>
    <property type="project" value="UniProtKB-KW"/>
</dbReference>